<dbReference type="KEGG" id="vg:20041565"/>
<name>A0A076FG13_9VIRU</name>
<dbReference type="GeneID" id="20041565"/>
<evidence type="ECO:0000313" key="1">
    <source>
        <dbReference type="EMBL" id="AII16960.1"/>
    </source>
</evidence>
<dbReference type="EMBL" id="KJ645900">
    <property type="protein sequence ID" value="AII16960.1"/>
    <property type="molecule type" value="Genomic_DNA"/>
</dbReference>
<sequence>MILLLLILVLTISLLISMQVITINFDFKPFLNRYTNVQNDNDNDETEKELSEFIEQDQLNSATSIDDLNYEDCI</sequence>
<dbReference type="Proteomes" id="UP000028667">
    <property type="component" value="Segment"/>
</dbReference>
<organism evidence="1 2">
    <name type="scientific">Aureococcus anophagefferens virus</name>
    <dbReference type="NCBI Taxonomy" id="1474867"/>
    <lineage>
        <taxon>Viruses</taxon>
        <taxon>Varidnaviria</taxon>
        <taxon>Bamfordvirae</taxon>
        <taxon>Nucleocytoviricota</taxon>
        <taxon>Megaviricetes</taxon>
        <taxon>Imitervirales</taxon>
        <taxon>Schizomimiviridae</taxon>
        <taxon>Kratosvirus</taxon>
        <taxon>Kratosvirus quantuckense</taxon>
    </lineage>
</organism>
<reference evidence="1 2" key="1">
    <citation type="journal article" date="2014" name="Virology">
        <title>Genome of brown tide virus (AaV), the little giant of the Megaviridae, elucidates NCLDV genome expansion and host-virus coevolution.</title>
        <authorList>
            <person name="Moniruzzaman M."/>
            <person name="LeCleir G.R."/>
            <person name="Brown C.M."/>
            <person name="Gobler C.J."/>
            <person name="Bidle K.D."/>
            <person name="Wilson W.H."/>
            <person name="Wilhelm S.W."/>
        </authorList>
    </citation>
    <scope>NUCLEOTIDE SEQUENCE [LARGE SCALE GENOMIC DNA]</scope>
    <source>
        <strain evidence="1">BtV-01</strain>
    </source>
</reference>
<dbReference type="RefSeq" id="YP_009052198.1">
    <property type="nucleotide sequence ID" value="NC_024697.1"/>
</dbReference>
<keyword evidence="2" id="KW-1185">Reference proteome</keyword>
<accession>A0A076FG13</accession>
<protein>
    <submittedName>
        <fullName evidence="1">Uncharacterized protein</fullName>
    </submittedName>
</protein>
<proteinExistence type="predicted"/>
<evidence type="ECO:0000313" key="2">
    <source>
        <dbReference type="Proteomes" id="UP000028667"/>
    </source>
</evidence>
<gene>
    <name evidence="1" type="ORF">AaV_122</name>
</gene>